<name>A0AAD9K1Y8_9ANNE</name>
<evidence type="ECO:0000313" key="4">
    <source>
        <dbReference type="Proteomes" id="UP001208570"/>
    </source>
</evidence>
<feature type="compositionally biased region" description="Basic and acidic residues" evidence="1">
    <location>
        <begin position="147"/>
        <end position="172"/>
    </location>
</feature>
<reference evidence="3" key="1">
    <citation type="journal article" date="2023" name="Mol. Biol. Evol.">
        <title>Third-Generation Sequencing Reveals the Adaptive Role of the Epigenome in Three Deep-Sea Polychaetes.</title>
        <authorList>
            <person name="Perez M."/>
            <person name="Aroh O."/>
            <person name="Sun Y."/>
            <person name="Lan Y."/>
            <person name="Juniper S.K."/>
            <person name="Young C.R."/>
            <person name="Angers B."/>
            <person name="Qian P.Y."/>
        </authorList>
    </citation>
    <scope>NUCLEOTIDE SEQUENCE</scope>
    <source>
        <strain evidence="3">P08H-3</strain>
    </source>
</reference>
<proteinExistence type="predicted"/>
<evidence type="ECO:0000259" key="2">
    <source>
        <dbReference type="Pfam" id="PF04419"/>
    </source>
</evidence>
<sequence>MFSLRLYFRAPEIRIFAACSLSARAFKANEHGSDAQLFSQYLYQETLYESEDHLHRYSFIFLAPQCNTSYLIELKFSYYLTISESRTITKACDTWSQKSNSRNEPEPGRGEGGNQRELARLKNLKKQQEAKGKKGGEKGANSGQSLQERRHRDAERMREKQRKAEEVKQKPS</sequence>
<accession>A0AAD9K1Y8</accession>
<feature type="domain" description="Small EDRK-rich factor-like N-terminal" evidence="2">
    <location>
        <begin position="113"/>
        <end position="150"/>
    </location>
</feature>
<feature type="region of interest" description="Disordered" evidence="1">
    <location>
        <begin position="93"/>
        <end position="172"/>
    </location>
</feature>
<protein>
    <recommendedName>
        <fullName evidence="2">Small EDRK-rich factor-like N-terminal domain-containing protein</fullName>
    </recommendedName>
</protein>
<organism evidence="3 4">
    <name type="scientific">Paralvinella palmiformis</name>
    <dbReference type="NCBI Taxonomy" id="53620"/>
    <lineage>
        <taxon>Eukaryota</taxon>
        <taxon>Metazoa</taxon>
        <taxon>Spiralia</taxon>
        <taxon>Lophotrochozoa</taxon>
        <taxon>Annelida</taxon>
        <taxon>Polychaeta</taxon>
        <taxon>Sedentaria</taxon>
        <taxon>Canalipalpata</taxon>
        <taxon>Terebellida</taxon>
        <taxon>Terebelliformia</taxon>
        <taxon>Alvinellidae</taxon>
        <taxon>Paralvinella</taxon>
    </lineage>
</organism>
<keyword evidence="4" id="KW-1185">Reference proteome</keyword>
<evidence type="ECO:0000256" key="1">
    <source>
        <dbReference type="SAM" id="MobiDB-lite"/>
    </source>
</evidence>
<dbReference type="EMBL" id="JAODUP010000079">
    <property type="protein sequence ID" value="KAK2163429.1"/>
    <property type="molecule type" value="Genomic_DNA"/>
</dbReference>
<feature type="compositionally biased region" description="Basic and acidic residues" evidence="1">
    <location>
        <begin position="126"/>
        <end position="137"/>
    </location>
</feature>
<dbReference type="Proteomes" id="UP001208570">
    <property type="component" value="Unassembled WGS sequence"/>
</dbReference>
<dbReference type="InterPro" id="IPR007513">
    <property type="entry name" value="SERF-like_N"/>
</dbReference>
<evidence type="ECO:0000313" key="3">
    <source>
        <dbReference type="EMBL" id="KAK2163429.1"/>
    </source>
</evidence>
<dbReference type="AlphaFoldDB" id="A0AAD9K1Y8"/>
<comment type="caution">
    <text evidence="3">The sequence shown here is derived from an EMBL/GenBank/DDBJ whole genome shotgun (WGS) entry which is preliminary data.</text>
</comment>
<dbReference type="Pfam" id="PF04419">
    <property type="entry name" value="SERF-like_N"/>
    <property type="match status" value="1"/>
</dbReference>
<gene>
    <name evidence="3" type="ORF">LSH36_79g01059</name>
</gene>